<dbReference type="InterPro" id="IPR050699">
    <property type="entry name" value="RNA-DNA_Helicase"/>
</dbReference>
<keyword evidence="9" id="KW-0809">Transit peptide</keyword>
<dbReference type="FunFam" id="3.40.50.300:FF:000957">
    <property type="entry name" value="ATP-dependent RNA helicase SUV3L, mitochondrial"/>
    <property type="match status" value="1"/>
</dbReference>
<keyword evidence="8" id="KW-0067">ATP-binding</keyword>
<dbReference type="Gene3D" id="3.40.50.300">
    <property type="entry name" value="P-loop containing nucleotide triphosphate hydrolases"/>
    <property type="match status" value="2"/>
</dbReference>
<comment type="subcellular location">
    <subcellularLocation>
        <location evidence="3">Mitochondrion</location>
    </subcellularLocation>
</comment>
<dbReference type="OrthoDB" id="6692397at2759"/>
<dbReference type="PANTHER" id="PTHR12131">
    <property type="entry name" value="ATP-DEPENDENT RNA AND DNA HELICASE"/>
    <property type="match status" value="1"/>
</dbReference>
<sequence>MNSSRLFFRNLSIQSNLSRQQQSKPALKLNPIHPKSNFKKSNQNLNSILKSKLEKFNSIELPTIYSFTLNLIGLLKPKNHHNLQSHSWLNQLKSLILNYSDDILNNNNKDLNYLNAEFKNLFKSNSTNPISTAQNFDRTLLAHFIPWASTQTHRLHSSQNQNSSVNLHLKNLLAFISKLIDMRHPQNLYPDTRRYKRQIHLHVGPTNSGKTHNALRALLKAHSGIYAGPLRLLAHEIFTRINSGQIAPDLPPRHCNLLTGEEQRIISPFATLTSCTVEMLSSHQFYDVVVIDEIQMIGDIYRGDAWTQALLGVQTKQLHLCGEESVIDLIRNLSNDCGDEFILHRYQRLTPLKISDSSLAGNLSNVKQGDCIITFSRNNIYSLKKLIQSKTNLRVGLAYGGLPPEVREREAQMFNRGNQLEGQAGYDVLVGSDAIGMGLNLKINRVIFESLHKFDGLKQIQLSPSQIKQIGGRAGRYGILPSNLNSSSSGQNSSNSPSSSNTIGEVLTLLESDMDLLRQSMAAPSEPISKAVLKAPFETIQGLARLVHHGTPFSTLLTLRRNLTATMPQFEIGDEKSATSIADAIENIKTLSLSERDLFCSAPANPRNPLAISSLQAWANAHGSRKEVNLEAWLRHQNLQATIQTIQDLPNQIQNQPPSQPIKHQIKLERLHNETLLRLESLHKCLVLYLWLSFRLPESFPSSRLCESWKLQCEDALAVGLNAVMNVKKTDQS</sequence>
<dbReference type="Gene3D" id="1.20.272.40">
    <property type="match status" value="1"/>
</dbReference>
<evidence type="ECO:0000256" key="10">
    <source>
        <dbReference type="ARBA" id="ARBA00023128"/>
    </source>
</evidence>
<dbReference type="GO" id="GO:0016787">
    <property type="term" value="F:hydrolase activity"/>
    <property type="evidence" value="ECO:0007669"/>
    <property type="project" value="UniProtKB-KW"/>
</dbReference>
<organism evidence="14 15">
    <name type="scientific">Austropuccinia psidii MF-1</name>
    <dbReference type="NCBI Taxonomy" id="1389203"/>
    <lineage>
        <taxon>Eukaryota</taxon>
        <taxon>Fungi</taxon>
        <taxon>Dikarya</taxon>
        <taxon>Basidiomycota</taxon>
        <taxon>Pucciniomycotina</taxon>
        <taxon>Pucciniomycetes</taxon>
        <taxon>Pucciniales</taxon>
        <taxon>Sphaerophragmiaceae</taxon>
        <taxon>Austropuccinia</taxon>
    </lineage>
</organism>
<keyword evidence="6" id="KW-0378">Hydrolase</keyword>
<feature type="region of interest" description="Disordered" evidence="12">
    <location>
        <begin position="17"/>
        <end position="36"/>
    </location>
</feature>
<dbReference type="Pfam" id="PF22527">
    <property type="entry name" value="DEXQc_Suv3"/>
    <property type="match status" value="1"/>
</dbReference>
<evidence type="ECO:0000256" key="7">
    <source>
        <dbReference type="ARBA" id="ARBA00022806"/>
    </source>
</evidence>
<dbReference type="InterPro" id="IPR055206">
    <property type="entry name" value="DEXQc_SUV3"/>
</dbReference>
<dbReference type="EC" id="3.6.4.13" evidence="4"/>
<evidence type="ECO:0000256" key="4">
    <source>
        <dbReference type="ARBA" id="ARBA00012552"/>
    </source>
</evidence>
<dbReference type="Pfam" id="PF00271">
    <property type="entry name" value="Helicase_C"/>
    <property type="match status" value="1"/>
</dbReference>
<dbReference type="InterPro" id="IPR027417">
    <property type="entry name" value="P-loop_NTPase"/>
</dbReference>
<evidence type="ECO:0000256" key="6">
    <source>
        <dbReference type="ARBA" id="ARBA00022801"/>
    </source>
</evidence>
<comment type="catalytic activity">
    <reaction evidence="11">
        <text>ATP + H2O = ADP + phosphate + H(+)</text>
        <dbReference type="Rhea" id="RHEA:13065"/>
        <dbReference type="ChEBI" id="CHEBI:15377"/>
        <dbReference type="ChEBI" id="CHEBI:15378"/>
        <dbReference type="ChEBI" id="CHEBI:30616"/>
        <dbReference type="ChEBI" id="CHEBI:43474"/>
        <dbReference type="ChEBI" id="CHEBI:456216"/>
        <dbReference type="EC" id="3.6.4.13"/>
    </reaction>
</comment>
<dbReference type="GO" id="GO:0045025">
    <property type="term" value="C:mitochondrial degradosome"/>
    <property type="evidence" value="ECO:0007669"/>
    <property type="project" value="TreeGrafter"/>
</dbReference>
<dbReference type="GO" id="GO:0000965">
    <property type="term" value="P:mitochondrial RNA 3'-end processing"/>
    <property type="evidence" value="ECO:0007669"/>
    <property type="project" value="TreeGrafter"/>
</dbReference>
<evidence type="ECO:0000256" key="3">
    <source>
        <dbReference type="ARBA" id="ARBA00004173"/>
    </source>
</evidence>
<dbReference type="PROSITE" id="PS51194">
    <property type="entry name" value="HELICASE_CTER"/>
    <property type="match status" value="1"/>
</dbReference>
<dbReference type="Proteomes" id="UP000765509">
    <property type="component" value="Unassembled WGS sequence"/>
</dbReference>
<evidence type="ECO:0000256" key="11">
    <source>
        <dbReference type="ARBA" id="ARBA00047984"/>
    </source>
</evidence>
<gene>
    <name evidence="14" type="ORF">O181_033191</name>
</gene>
<protein>
    <recommendedName>
        <fullName evidence="4">RNA helicase</fullName>
        <ecNumber evidence="4">3.6.4.13</ecNumber>
    </recommendedName>
</protein>
<comment type="caution">
    <text evidence="14">The sequence shown here is derived from an EMBL/GenBank/DDBJ whole genome shotgun (WGS) entry which is preliminary data.</text>
</comment>
<dbReference type="CDD" id="cd17913">
    <property type="entry name" value="DEXQc_Suv3"/>
    <property type="match status" value="1"/>
</dbReference>
<comment type="cofactor">
    <cofactor evidence="1">
        <name>Mn(2+)</name>
        <dbReference type="ChEBI" id="CHEBI:29035"/>
    </cofactor>
</comment>
<evidence type="ECO:0000256" key="1">
    <source>
        <dbReference type="ARBA" id="ARBA00001936"/>
    </source>
</evidence>
<feature type="domain" description="Helicase C-terminal" evidence="13">
    <location>
        <begin position="358"/>
        <end position="544"/>
    </location>
</feature>
<accession>A0A9Q3D3X9</accession>
<dbReference type="InterPro" id="IPR001650">
    <property type="entry name" value="Helicase_C-like"/>
</dbReference>
<evidence type="ECO:0000256" key="12">
    <source>
        <dbReference type="SAM" id="MobiDB-lite"/>
    </source>
</evidence>
<proteinExistence type="predicted"/>
<dbReference type="PANTHER" id="PTHR12131:SF1">
    <property type="entry name" value="ATP-DEPENDENT RNA HELICASE SUPV3L1, MITOCHONDRIAL-RELATED"/>
    <property type="match status" value="1"/>
</dbReference>
<dbReference type="InterPro" id="IPR022192">
    <property type="entry name" value="SUV3_C"/>
</dbReference>
<evidence type="ECO:0000256" key="2">
    <source>
        <dbReference type="ARBA" id="ARBA00001946"/>
    </source>
</evidence>
<keyword evidence="7" id="KW-0347">Helicase</keyword>
<dbReference type="Pfam" id="PF18147">
    <property type="entry name" value="Suv3_C_1"/>
    <property type="match status" value="1"/>
</dbReference>
<dbReference type="InterPro" id="IPR041082">
    <property type="entry name" value="Suv3_C_1"/>
</dbReference>
<evidence type="ECO:0000313" key="14">
    <source>
        <dbReference type="EMBL" id="MBW0493476.1"/>
    </source>
</evidence>
<keyword evidence="5" id="KW-0547">Nucleotide-binding</keyword>
<feature type="compositionally biased region" description="Low complexity" evidence="12">
    <location>
        <begin position="482"/>
        <end position="501"/>
    </location>
</feature>
<name>A0A9Q3D3X9_9BASI</name>
<keyword evidence="15" id="KW-1185">Reference proteome</keyword>
<dbReference type="EMBL" id="AVOT02012083">
    <property type="protein sequence ID" value="MBW0493476.1"/>
    <property type="molecule type" value="Genomic_DNA"/>
</dbReference>
<dbReference type="FunFam" id="3.40.50.300:FF:000269">
    <property type="entry name" value="ATP-dependent RNA helicase SUPV3L1, mitochondrial"/>
    <property type="match status" value="1"/>
</dbReference>
<evidence type="ECO:0000259" key="13">
    <source>
        <dbReference type="PROSITE" id="PS51194"/>
    </source>
</evidence>
<dbReference type="SMART" id="SM00490">
    <property type="entry name" value="HELICc"/>
    <property type="match status" value="1"/>
</dbReference>
<dbReference type="CDD" id="cd18805">
    <property type="entry name" value="SF2_C_suv3"/>
    <property type="match status" value="1"/>
</dbReference>
<evidence type="ECO:0000256" key="9">
    <source>
        <dbReference type="ARBA" id="ARBA00022946"/>
    </source>
</evidence>
<dbReference type="InterPro" id="IPR044774">
    <property type="entry name" value="Suv3_DEXQc"/>
</dbReference>
<reference evidence="14" key="1">
    <citation type="submission" date="2021-03" db="EMBL/GenBank/DDBJ databases">
        <title>Draft genome sequence of rust myrtle Austropuccinia psidii MF-1, a brazilian biotype.</title>
        <authorList>
            <person name="Quecine M.C."/>
            <person name="Pachon D.M.R."/>
            <person name="Bonatelli M.L."/>
            <person name="Correr F.H."/>
            <person name="Franceschini L.M."/>
            <person name="Leite T.F."/>
            <person name="Margarido G.R.A."/>
            <person name="Almeida C.A."/>
            <person name="Ferrarezi J.A."/>
            <person name="Labate C.A."/>
        </authorList>
    </citation>
    <scope>NUCLEOTIDE SEQUENCE</scope>
    <source>
        <strain evidence="14">MF-1</strain>
    </source>
</reference>
<dbReference type="GO" id="GO:0005524">
    <property type="term" value="F:ATP binding"/>
    <property type="evidence" value="ECO:0007669"/>
    <property type="project" value="UniProtKB-KW"/>
</dbReference>
<comment type="cofactor">
    <cofactor evidence="2">
        <name>Mg(2+)</name>
        <dbReference type="ChEBI" id="CHEBI:18420"/>
    </cofactor>
</comment>
<evidence type="ECO:0000256" key="5">
    <source>
        <dbReference type="ARBA" id="ARBA00022741"/>
    </source>
</evidence>
<dbReference type="Pfam" id="PF12513">
    <property type="entry name" value="SUV3_C"/>
    <property type="match status" value="1"/>
</dbReference>
<evidence type="ECO:0000313" key="15">
    <source>
        <dbReference type="Proteomes" id="UP000765509"/>
    </source>
</evidence>
<dbReference type="GO" id="GO:0003724">
    <property type="term" value="F:RNA helicase activity"/>
    <property type="evidence" value="ECO:0007669"/>
    <property type="project" value="UniProtKB-EC"/>
</dbReference>
<feature type="region of interest" description="Disordered" evidence="12">
    <location>
        <begin position="481"/>
        <end position="502"/>
    </location>
</feature>
<dbReference type="AlphaFoldDB" id="A0A9Q3D3X9"/>
<keyword evidence="10" id="KW-0496">Mitochondrion</keyword>
<dbReference type="Gene3D" id="1.20.58.1080">
    <property type="match status" value="1"/>
</dbReference>
<evidence type="ECO:0000256" key="8">
    <source>
        <dbReference type="ARBA" id="ARBA00022840"/>
    </source>
</evidence>
<dbReference type="SUPFAM" id="SSF52540">
    <property type="entry name" value="P-loop containing nucleoside triphosphate hydrolases"/>
    <property type="match status" value="1"/>
</dbReference>